<dbReference type="InterPro" id="IPR005135">
    <property type="entry name" value="Endo/exonuclease/phosphatase"/>
</dbReference>
<dbReference type="InterPro" id="IPR036691">
    <property type="entry name" value="Endo/exonu/phosph_ase_sf"/>
</dbReference>
<dbReference type="GO" id="GO:0008311">
    <property type="term" value="F:double-stranded DNA 3'-5' DNA exonuclease activity"/>
    <property type="evidence" value="ECO:0007669"/>
    <property type="project" value="TreeGrafter"/>
</dbReference>
<evidence type="ECO:0000256" key="1">
    <source>
        <dbReference type="ARBA" id="ARBA00001946"/>
    </source>
</evidence>
<evidence type="ECO:0000256" key="2">
    <source>
        <dbReference type="ARBA" id="ARBA00007092"/>
    </source>
</evidence>
<dbReference type="Pfam" id="PF03372">
    <property type="entry name" value="Exo_endo_phos"/>
    <property type="match status" value="1"/>
</dbReference>
<evidence type="ECO:0000256" key="3">
    <source>
        <dbReference type="ARBA" id="ARBA00022723"/>
    </source>
</evidence>
<accession>A0A382TFP8</accession>
<dbReference type="GO" id="GO:0046872">
    <property type="term" value="F:metal ion binding"/>
    <property type="evidence" value="ECO:0007669"/>
    <property type="project" value="UniProtKB-KW"/>
</dbReference>
<dbReference type="GO" id="GO:0008081">
    <property type="term" value="F:phosphoric diester hydrolase activity"/>
    <property type="evidence" value="ECO:0007669"/>
    <property type="project" value="TreeGrafter"/>
</dbReference>
<organism evidence="7">
    <name type="scientific">marine metagenome</name>
    <dbReference type="NCBI Taxonomy" id="408172"/>
    <lineage>
        <taxon>unclassified sequences</taxon>
        <taxon>metagenomes</taxon>
        <taxon>ecological metagenomes</taxon>
    </lineage>
</organism>
<keyword evidence="4" id="KW-0378">Hydrolase</keyword>
<keyword evidence="3" id="KW-0479">Metal-binding</keyword>
<gene>
    <name evidence="7" type="ORF">METZ01_LOCUS373459</name>
</gene>
<protein>
    <recommendedName>
        <fullName evidence="6">Endonuclease/exonuclease/phosphatase domain-containing protein</fullName>
    </recommendedName>
</protein>
<name>A0A382TFP8_9ZZZZ</name>
<evidence type="ECO:0000256" key="5">
    <source>
        <dbReference type="ARBA" id="ARBA00022842"/>
    </source>
</evidence>
<dbReference type="EMBL" id="UINC01136072">
    <property type="protein sequence ID" value="SVD20605.1"/>
    <property type="molecule type" value="Genomic_DNA"/>
</dbReference>
<comment type="cofactor">
    <cofactor evidence="1">
        <name>Mg(2+)</name>
        <dbReference type="ChEBI" id="CHEBI:18420"/>
    </cofactor>
</comment>
<comment type="similarity">
    <text evidence="2">Belongs to the DNA repair enzymes AP/ExoA family.</text>
</comment>
<evidence type="ECO:0000256" key="4">
    <source>
        <dbReference type="ARBA" id="ARBA00022801"/>
    </source>
</evidence>
<keyword evidence="5" id="KW-0460">Magnesium</keyword>
<evidence type="ECO:0000259" key="6">
    <source>
        <dbReference type="Pfam" id="PF03372"/>
    </source>
</evidence>
<dbReference type="PANTHER" id="PTHR22748">
    <property type="entry name" value="AP ENDONUCLEASE"/>
    <property type="match status" value="1"/>
</dbReference>
<dbReference type="InterPro" id="IPR004808">
    <property type="entry name" value="AP_endonuc_1"/>
</dbReference>
<feature type="non-terminal residue" evidence="7">
    <location>
        <position position="263"/>
    </location>
</feature>
<sequence length="263" mass="29697">MMPLLRIISWNTAHRKKRAEKQAEALLSRSPDLVTLQEVPCGMEDVFRRLLTAGGLKHAAFSNPPANPVSRSYGVLIASRFPIDILQSLSIPWPEKVLSVVVFTEDHAVELHSAHVPNGSGNRWIKIETLEGLYAGLAKHSKAPRILTGDFNAPQLELPTGELVTWAQKVMPDGTIRTRQQFRGGSGIRWDEGERQVLSGLAEFGFRDAFRLLYGYGVSEYSWAMQRKDKSIKRRFDHVLASIKPLECNYLHEWREAKLSDHS</sequence>
<reference evidence="7" key="1">
    <citation type="submission" date="2018-05" db="EMBL/GenBank/DDBJ databases">
        <authorList>
            <person name="Lanie J.A."/>
            <person name="Ng W.-L."/>
            <person name="Kazmierczak K.M."/>
            <person name="Andrzejewski T.M."/>
            <person name="Davidsen T.M."/>
            <person name="Wayne K.J."/>
            <person name="Tettelin H."/>
            <person name="Glass J.I."/>
            <person name="Rusch D."/>
            <person name="Podicherti R."/>
            <person name="Tsui H.-C.T."/>
            <person name="Winkler M.E."/>
        </authorList>
    </citation>
    <scope>NUCLEOTIDE SEQUENCE</scope>
</reference>
<dbReference type="PANTHER" id="PTHR22748:SF6">
    <property type="entry name" value="DNA-(APURINIC OR APYRIMIDINIC SITE) ENDONUCLEASE"/>
    <property type="match status" value="1"/>
</dbReference>
<dbReference type="Gene3D" id="3.60.10.10">
    <property type="entry name" value="Endonuclease/exonuclease/phosphatase"/>
    <property type="match status" value="1"/>
</dbReference>
<dbReference type="AlphaFoldDB" id="A0A382TFP8"/>
<dbReference type="GO" id="GO:0003906">
    <property type="term" value="F:DNA-(apurinic or apyrimidinic site) endonuclease activity"/>
    <property type="evidence" value="ECO:0007669"/>
    <property type="project" value="TreeGrafter"/>
</dbReference>
<dbReference type="GO" id="GO:0006284">
    <property type="term" value="P:base-excision repair"/>
    <property type="evidence" value="ECO:0007669"/>
    <property type="project" value="TreeGrafter"/>
</dbReference>
<dbReference type="SUPFAM" id="SSF56219">
    <property type="entry name" value="DNase I-like"/>
    <property type="match status" value="1"/>
</dbReference>
<evidence type="ECO:0000313" key="7">
    <source>
        <dbReference type="EMBL" id="SVD20605.1"/>
    </source>
</evidence>
<feature type="domain" description="Endonuclease/exonuclease/phosphatase" evidence="6">
    <location>
        <begin position="8"/>
        <end position="262"/>
    </location>
</feature>
<proteinExistence type="inferred from homology"/>